<dbReference type="Proteomes" id="UP000586704">
    <property type="component" value="Unassembled WGS sequence"/>
</dbReference>
<proteinExistence type="predicted"/>
<gene>
    <name evidence="2" type="primary">Aen</name>
    <name evidence="2" type="ORF">CEYCYA_R12702</name>
</gene>
<feature type="non-terminal residue" evidence="2">
    <location>
        <position position="112"/>
    </location>
</feature>
<protein>
    <submittedName>
        <fullName evidence="2">AEN nuclease</fullName>
    </submittedName>
</protein>
<feature type="region of interest" description="Disordered" evidence="1">
    <location>
        <begin position="1"/>
        <end position="79"/>
    </location>
</feature>
<dbReference type="AlphaFoldDB" id="A0A7L4NPL3"/>
<keyword evidence="3" id="KW-1185">Reference proteome</keyword>
<evidence type="ECO:0000313" key="2">
    <source>
        <dbReference type="EMBL" id="NXY91859.1"/>
    </source>
</evidence>
<dbReference type="EMBL" id="VYZU01308578">
    <property type="protein sequence ID" value="NXY91859.1"/>
    <property type="molecule type" value="Genomic_DNA"/>
</dbReference>
<reference evidence="2 3" key="1">
    <citation type="submission" date="2020-02" db="EMBL/GenBank/DDBJ databases">
        <title>Bird 10,000 Genomes (B10K) Project - Family phase.</title>
        <authorList>
            <person name="Zhang G."/>
        </authorList>
    </citation>
    <scope>NUCLEOTIDE SEQUENCE [LARGE SCALE GENOMIC DNA]</scope>
    <source>
        <strain evidence="2">B10K-DU-013-51</strain>
        <tissue evidence="2">Mixed tissue sample</tissue>
    </source>
</reference>
<dbReference type="GO" id="GO:0003676">
    <property type="term" value="F:nucleic acid binding"/>
    <property type="evidence" value="ECO:0007669"/>
    <property type="project" value="InterPro"/>
</dbReference>
<evidence type="ECO:0000256" key="1">
    <source>
        <dbReference type="SAM" id="MobiDB-lite"/>
    </source>
</evidence>
<comment type="caution">
    <text evidence="2">The sequence shown here is derived from an EMBL/GenBank/DDBJ whole genome shotgun (WGS) entry which is preliminary data.</text>
</comment>
<feature type="compositionally biased region" description="Low complexity" evidence="1">
    <location>
        <begin position="53"/>
        <end position="66"/>
    </location>
</feature>
<organism evidence="2 3">
    <name type="scientific">Ceyx cyanopectus</name>
    <name type="common">Indigo-banded kingfisher</name>
    <dbReference type="NCBI Taxonomy" id="390723"/>
    <lineage>
        <taxon>Eukaryota</taxon>
        <taxon>Metazoa</taxon>
        <taxon>Chordata</taxon>
        <taxon>Craniata</taxon>
        <taxon>Vertebrata</taxon>
        <taxon>Euteleostomi</taxon>
        <taxon>Archelosauria</taxon>
        <taxon>Archosauria</taxon>
        <taxon>Dinosauria</taxon>
        <taxon>Saurischia</taxon>
        <taxon>Theropoda</taxon>
        <taxon>Coelurosauria</taxon>
        <taxon>Aves</taxon>
        <taxon>Neognathae</taxon>
        <taxon>Neoaves</taxon>
        <taxon>Telluraves</taxon>
        <taxon>Coraciimorphae</taxon>
        <taxon>Coraciiformes</taxon>
        <taxon>Alcedinidae</taxon>
        <taxon>Ceyx</taxon>
    </lineage>
</organism>
<dbReference type="Gene3D" id="3.30.420.10">
    <property type="entry name" value="Ribonuclease H-like superfamily/Ribonuclease H"/>
    <property type="match status" value="1"/>
</dbReference>
<name>A0A7L4NPL3_9AVES</name>
<evidence type="ECO:0000313" key="3">
    <source>
        <dbReference type="Proteomes" id="UP000586704"/>
    </source>
</evidence>
<dbReference type="InterPro" id="IPR036397">
    <property type="entry name" value="RNaseH_sf"/>
</dbReference>
<accession>A0A7L4NPL3</accession>
<feature type="non-terminal residue" evidence="2">
    <location>
        <position position="1"/>
    </location>
</feature>
<feature type="compositionally biased region" description="Basic residues" evidence="1">
    <location>
        <begin position="1"/>
        <end position="20"/>
    </location>
</feature>
<dbReference type="OrthoDB" id="16516at2759"/>
<sequence>AQPRHKPRSRGGRVKRRRAGGKGPEEAKPPKAANGPAGITRPRAAPADGDTGSRAAPLRSDPAAAAKGERRSPGFPAGPCKLVAIDCEMVGTGPGGRTSDLARCSIVGYDGD</sequence>